<name>A0A4P9VPU5_9GAMM</name>
<dbReference type="Pfam" id="PF00480">
    <property type="entry name" value="ROK"/>
    <property type="match status" value="1"/>
</dbReference>
<evidence type="ECO:0000313" key="2">
    <source>
        <dbReference type="Proteomes" id="UP000257039"/>
    </source>
</evidence>
<dbReference type="SUPFAM" id="SSF53067">
    <property type="entry name" value="Actin-like ATPase domain"/>
    <property type="match status" value="1"/>
</dbReference>
<protein>
    <submittedName>
        <fullName evidence="1">ROK family protein</fullName>
    </submittedName>
</protein>
<evidence type="ECO:0000313" key="1">
    <source>
        <dbReference type="EMBL" id="RDH44150.1"/>
    </source>
</evidence>
<sequence length="301" mass="32789">MRRRCLRLGLDIGGTKIAATVISAEQDILWQFTTSTPKQQLNDFLLCIQQLVQHATTEVGTLSHIGIGIPGVVNDQGVLNASNMGAINQQPIGTLFKKYIAQPFSIENDANCFALAQAHGHQLAENEVMFVAVLGTGVGGAWVLPNRTLWAGAHHLAGEWGHTPLPDLSLIPKSQHITCQCGQQGCIDSYLSGTGFSQLYYQESGVKLDATTIISRYRNQENTACDVFNRYIQYLAHALATIIQTFDPNCIVLGGGMSTIQELYQTVPQYWSKYTLKPPTTDLRPPIYGEWAGAIGAALLG</sequence>
<accession>A0A4P9VPU5</accession>
<comment type="caution">
    <text evidence="1">The sequence shown here is derived from an EMBL/GenBank/DDBJ whole genome shotgun (WGS) entry which is preliminary data.</text>
</comment>
<dbReference type="InterPro" id="IPR043129">
    <property type="entry name" value="ATPase_NBD"/>
</dbReference>
<dbReference type="EMBL" id="NDXW01000001">
    <property type="protein sequence ID" value="RDH44150.1"/>
    <property type="molecule type" value="Genomic_DNA"/>
</dbReference>
<dbReference type="Proteomes" id="UP000257039">
    <property type="component" value="Unassembled WGS sequence"/>
</dbReference>
<dbReference type="InterPro" id="IPR000600">
    <property type="entry name" value="ROK"/>
</dbReference>
<dbReference type="AlphaFoldDB" id="A0A4P9VPU5"/>
<organism evidence="1 2">
    <name type="scientific">Zooshikella ganghwensis</name>
    <dbReference type="NCBI Taxonomy" id="202772"/>
    <lineage>
        <taxon>Bacteria</taxon>
        <taxon>Pseudomonadati</taxon>
        <taxon>Pseudomonadota</taxon>
        <taxon>Gammaproteobacteria</taxon>
        <taxon>Oceanospirillales</taxon>
        <taxon>Zooshikellaceae</taxon>
        <taxon>Zooshikella</taxon>
    </lineage>
</organism>
<dbReference type="PANTHER" id="PTHR18964">
    <property type="entry name" value="ROK (REPRESSOR, ORF, KINASE) FAMILY"/>
    <property type="match status" value="1"/>
</dbReference>
<keyword evidence="2" id="KW-1185">Reference proteome</keyword>
<dbReference type="Gene3D" id="3.30.420.40">
    <property type="match status" value="2"/>
</dbReference>
<proteinExistence type="predicted"/>
<gene>
    <name evidence="1" type="ORF">B9G39_12215</name>
</gene>
<dbReference type="PANTHER" id="PTHR18964:SF174">
    <property type="entry name" value="D-ALLOSE KINASE-RELATED"/>
    <property type="match status" value="1"/>
</dbReference>
<dbReference type="GO" id="GO:0004396">
    <property type="term" value="F:hexokinase activity"/>
    <property type="evidence" value="ECO:0007669"/>
    <property type="project" value="TreeGrafter"/>
</dbReference>
<reference evidence="1 2" key="1">
    <citation type="submission" date="2017-04" db="EMBL/GenBank/DDBJ databases">
        <title>Draft genome sequence of Zooshikella ganghwensis VG4 isolated from Red Sea sediments.</title>
        <authorList>
            <person name="Rehman Z."/>
            <person name="Alam I."/>
            <person name="Kamau A."/>
            <person name="Bajic V."/>
            <person name="Leiknes T."/>
        </authorList>
    </citation>
    <scope>NUCLEOTIDE SEQUENCE [LARGE SCALE GENOMIC DNA]</scope>
    <source>
        <strain evidence="1 2">VG4</strain>
    </source>
</reference>